<dbReference type="AlphaFoldDB" id="A0A2W5D9U3"/>
<dbReference type="PANTHER" id="PTHR33254:SF16">
    <property type="entry name" value="BLR3842 PROTEIN"/>
    <property type="match status" value="1"/>
</dbReference>
<dbReference type="InterPro" id="IPR005493">
    <property type="entry name" value="RraA/RraA-like"/>
</dbReference>
<keyword evidence="1 3" id="KW-0479">Metal-binding</keyword>
<comment type="caution">
    <text evidence="4">The sequence shown here is derived from an EMBL/GenBank/DDBJ whole genome shotgun (WGS) entry which is preliminary data.</text>
</comment>
<dbReference type="GO" id="GO:0032259">
    <property type="term" value="P:methylation"/>
    <property type="evidence" value="ECO:0007669"/>
    <property type="project" value="UniProtKB-KW"/>
</dbReference>
<keyword evidence="4" id="KW-0489">Methyltransferase</keyword>
<dbReference type="PANTHER" id="PTHR33254">
    <property type="entry name" value="4-HYDROXY-4-METHYL-2-OXOGLUTARATE ALDOLASE 3-RELATED"/>
    <property type="match status" value="1"/>
</dbReference>
<feature type="binding site" evidence="3">
    <location>
        <position position="124"/>
    </location>
    <ligand>
        <name>Mg(2+)</name>
        <dbReference type="ChEBI" id="CHEBI:18420"/>
    </ligand>
</feature>
<comment type="cofactor">
    <cofactor evidence="3">
        <name>Mg(2+)</name>
        <dbReference type="ChEBI" id="CHEBI:18420"/>
    </cofactor>
</comment>
<reference evidence="4 5" key="1">
    <citation type="submission" date="2017-08" db="EMBL/GenBank/DDBJ databases">
        <title>Infants hospitalized years apart are colonized by the same room-sourced microbial strains.</title>
        <authorList>
            <person name="Brooks B."/>
            <person name="Olm M.R."/>
            <person name="Firek B.A."/>
            <person name="Baker R."/>
            <person name="Thomas B.C."/>
            <person name="Morowitz M.J."/>
            <person name="Banfield J.F."/>
        </authorList>
    </citation>
    <scope>NUCLEOTIDE SEQUENCE [LARGE SCALE GENOMIC DNA]</scope>
    <source>
        <strain evidence="4">S2_009_000_R2_77</strain>
    </source>
</reference>
<keyword evidence="4" id="KW-0808">Transferase</keyword>
<evidence type="ECO:0000256" key="2">
    <source>
        <dbReference type="ARBA" id="ARBA00023239"/>
    </source>
</evidence>
<dbReference type="GO" id="GO:0046872">
    <property type="term" value="F:metal ion binding"/>
    <property type="evidence" value="ECO:0007669"/>
    <property type="project" value="UniProtKB-KW"/>
</dbReference>
<dbReference type="Pfam" id="PF03737">
    <property type="entry name" value="RraA-like"/>
    <property type="match status" value="1"/>
</dbReference>
<dbReference type="NCBIfam" id="NF006093">
    <property type="entry name" value="PRK08245.1"/>
    <property type="match status" value="1"/>
</dbReference>
<sequence>MALSEENRRRLALVNISTLSTCLYRAGVRRAVPTGITPLAKGQPRMVGPAYTLRFVPMRDDVGGMSSYGGASNIHQRAFEECPPGSVLVMDTRGETRACSCGDLLIGRLKARGCAGIVSDGGFRDTAQIEKLGFPAYQRCAVPAPSFGFLQAVEIDVPVGCADVAIYPGDIIVGDSEGVVVIPLAMADEIAEQAWEQTRYEVFAAAEVARGRSIIGLYPATEQSRIEFRAWQGARDDA</sequence>
<dbReference type="EMBL" id="QFOH01000004">
    <property type="protein sequence ID" value="PZP25857.1"/>
    <property type="molecule type" value="Genomic_DNA"/>
</dbReference>
<dbReference type="GO" id="GO:0016829">
    <property type="term" value="F:lyase activity"/>
    <property type="evidence" value="ECO:0007669"/>
    <property type="project" value="UniProtKB-KW"/>
</dbReference>
<keyword evidence="2" id="KW-0456">Lyase</keyword>
<accession>A0A2W5D9U3</accession>
<evidence type="ECO:0000313" key="4">
    <source>
        <dbReference type="EMBL" id="PZP25857.1"/>
    </source>
</evidence>
<dbReference type="GO" id="GO:0008168">
    <property type="term" value="F:methyltransferase activity"/>
    <property type="evidence" value="ECO:0007669"/>
    <property type="project" value="UniProtKB-KW"/>
</dbReference>
<dbReference type="Gene3D" id="3.50.30.40">
    <property type="entry name" value="Ribonuclease E inhibitor RraA/RraA-like"/>
    <property type="match status" value="1"/>
</dbReference>
<feature type="binding site" evidence="3">
    <location>
        <position position="125"/>
    </location>
    <ligand>
        <name>Mg(2+)</name>
        <dbReference type="ChEBI" id="CHEBI:18420"/>
    </ligand>
</feature>
<evidence type="ECO:0000313" key="5">
    <source>
        <dbReference type="Proteomes" id="UP000249198"/>
    </source>
</evidence>
<dbReference type="RefSeq" id="WP_273229539.1">
    <property type="nucleotide sequence ID" value="NZ_QFOH01000004.1"/>
</dbReference>
<dbReference type="InterPro" id="IPR036704">
    <property type="entry name" value="RraA/RraA-like_sf"/>
</dbReference>
<name>A0A2W5D9U3_9PSED</name>
<dbReference type="Proteomes" id="UP000249198">
    <property type="component" value="Unassembled WGS sequence"/>
</dbReference>
<organism evidence="4 5">
    <name type="scientific">Pseudomonas kuykendallii</name>
    <dbReference type="NCBI Taxonomy" id="1007099"/>
    <lineage>
        <taxon>Bacteria</taxon>
        <taxon>Pseudomonadati</taxon>
        <taxon>Pseudomonadota</taxon>
        <taxon>Gammaproteobacteria</taxon>
        <taxon>Pseudomonadales</taxon>
        <taxon>Pseudomonadaceae</taxon>
        <taxon>Pseudomonas</taxon>
    </lineage>
</organism>
<gene>
    <name evidence="4" type="ORF">DI599_04380</name>
</gene>
<protein>
    <submittedName>
        <fullName evidence="4">Dimethylmenaquinone methyltransferase</fullName>
    </submittedName>
</protein>
<evidence type="ECO:0000256" key="1">
    <source>
        <dbReference type="ARBA" id="ARBA00022723"/>
    </source>
</evidence>
<evidence type="ECO:0000256" key="3">
    <source>
        <dbReference type="PIRSR" id="PIRSR605493-1"/>
    </source>
</evidence>
<feature type="binding site" evidence="3">
    <location>
        <begin position="102"/>
        <end position="105"/>
    </location>
    <ligand>
        <name>substrate</name>
    </ligand>
</feature>
<keyword evidence="3" id="KW-0460">Magnesium</keyword>
<proteinExistence type="predicted"/>
<dbReference type="CDD" id="cd16841">
    <property type="entry name" value="RraA_family"/>
    <property type="match status" value="1"/>
</dbReference>
<dbReference type="SUPFAM" id="SSF89562">
    <property type="entry name" value="RraA-like"/>
    <property type="match status" value="1"/>
</dbReference>